<keyword evidence="5" id="KW-1185">Reference proteome</keyword>
<dbReference type="SUPFAM" id="SSF54236">
    <property type="entry name" value="Ubiquitin-like"/>
    <property type="match status" value="1"/>
</dbReference>
<dbReference type="Proteomes" id="UP000501690">
    <property type="component" value="Linkage Group LG10"/>
</dbReference>
<dbReference type="InterPro" id="IPR003103">
    <property type="entry name" value="BAG_domain"/>
</dbReference>
<proteinExistence type="predicted"/>
<dbReference type="InterPro" id="IPR000626">
    <property type="entry name" value="Ubiquitin-like_dom"/>
</dbReference>
<dbReference type="PROSITE" id="PS51035">
    <property type="entry name" value="BAG"/>
    <property type="match status" value="1"/>
</dbReference>
<keyword evidence="1" id="KW-0143">Chaperone</keyword>
<dbReference type="PANTHER" id="PTHR12329:SF40">
    <property type="entry name" value="BAG FAMILY MOLECULAR CHAPERONE REGULATOR 4"/>
    <property type="match status" value="1"/>
</dbReference>
<dbReference type="InterPro" id="IPR029071">
    <property type="entry name" value="Ubiquitin-like_domsf"/>
</dbReference>
<name>A0A4D6NF31_VIGUN</name>
<evidence type="ECO:0000313" key="5">
    <source>
        <dbReference type="Proteomes" id="UP000501690"/>
    </source>
</evidence>
<dbReference type="PANTHER" id="PTHR12329">
    <property type="entry name" value="BCL2-ASSOCIATED ATHANOGENE"/>
    <property type="match status" value="1"/>
</dbReference>
<dbReference type="GO" id="GO:0000774">
    <property type="term" value="F:adenyl-nucleotide exchange factor activity"/>
    <property type="evidence" value="ECO:0007669"/>
    <property type="project" value="TreeGrafter"/>
</dbReference>
<reference evidence="4 5" key="1">
    <citation type="submission" date="2019-04" db="EMBL/GenBank/DDBJ databases">
        <title>An improved genome assembly and genetic linkage map for asparagus bean, Vigna unguiculata ssp. sesquipedialis.</title>
        <authorList>
            <person name="Xia Q."/>
            <person name="Zhang R."/>
            <person name="Dong Y."/>
        </authorList>
    </citation>
    <scope>NUCLEOTIDE SEQUENCE [LARGE SCALE GENOMIC DNA]</scope>
    <source>
        <tissue evidence="4">Leaf</tissue>
    </source>
</reference>
<dbReference type="GO" id="GO:0005737">
    <property type="term" value="C:cytoplasm"/>
    <property type="evidence" value="ECO:0007669"/>
    <property type="project" value="TreeGrafter"/>
</dbReference>
<gene>
    <name evidence="4" type="ORF">DEO72_LG10g3207</name>
</gene>
<evidence type="ECO:0000313" key="4">
    <source>
        <dbReference type="EMBL" id="QCE11968.1"/>
    </source>
</evidence>
<dbReference type="Gramene" id="Vigun05g097400.1.v1.2">
    <property type="protein sequence ID" value="Vigun05g097400.1.v1.2"/>
    <property type="gene ID" value="Vigun05g097400.v1.2"/>
</dbReference>
<dbReference type="SMART" id="SM00264">
    <property type="entry name" value="BAG"/>
    <property type="match status" value="1"/>
</dbReference>
<dbReference type="OrthoDB" id="417450at2759"/>
<dbReference type="Gene3D" id="1.20.58.120">
    <property type="entry name" value="BAG domain"/>
    <property type="match status" value="1"/>
</dbReference>
<dbReference type="GO" id="GO:0051087">
    <property type="term" value="F:protein-folding chaperone binding"/>
    <property type="evidence" value="ECO:0007669"/>
    <property type="project" value="InterPro"/>
</dbReference>
<evidence type="ECO:0000259" key="2">
    <source>
        <dbReference type="PROSITE" id="PS50053"/>
    </source>
</evidence>
<evidence type="ECO:0000256" key="1">
    <source>
        <dbReference type="ARBA" id="ARBA00023186"/>
    </source>
</evidence>
<dbReference type="InterPro" id="IPR036533">
    <property type="entry name" value="BAG_dom_sf"/>
</dbReference>
<protein>
    <recommendedName>
        <fullName evidence="6">BAG family molecular chaperone regulator 4</fullName>
    </recommendedName>
</protein>
<dbReference type="Pfam" id="PF02179">
    <property type="entry name" value="BAG"/>
    <property type="match status" value="1"/>
</dbReference>
<dbReference type="EMBL" id="CP039354">
    <property type="protein sequence ID" value="QCE11968.1"/>
    <property type="molecule type" value="Genomic_DNA"/>
</dbReference>
<dbReference type="AlphaFoldDB" id="A0A4D6NF31"/>
<evidence type="ECO:0000259" key="3">
    <source>
        <dbReference type="PROSITE" id="PS51035"/>
    </source>
</evidence>
<dbReference type="SUPFAM" id="SSF63491">
    <property type="entry name" value="BAG domain"/>
    <property type="match status" value="1"/>
</dbReference>
<organism evidence="4 5">
    <name type="scientific">Vigna unguiculata</name>
    <name type="common">Cowpea</name>
    <dbReference type="NCBI Taxonomy" id="3917"/>
    <lineage>
        <taxon>Eukaryota</taxon>
        <taxon>Viridiplantae</taxon>
        <taxon>Streptophyta</taxon>
        <taxon>Embryophyta</taxon>
        <taxon>Tracheophyta</taxon>
        <taxon>Spermatophyta</taxon>
        <taxon>Magnoliopsida</taxon>
        <taxon>eudicotyledons</taxon>
        <taxon>Gunneridae</taxon>
        <taxon>Pentapetalae</taxon>
        <taxon>rosids</taxon>
        <taxon>fabids</taxon>
        <taxon>Fabales</taxon>
        <taxon>Fabaceae</taxon>
        <taxon>Papilionoideae</taxon>
        <taxon>50 kb inversion clade</taxon>
        <taxon>NPAAA clade</taxon>
        <taxon>indigoferoid/millettioid clade</taxon>
        <taxon>Phaseoleae</taxon>
        <taxon>Vigna</taxon>
    </lineage>
</organism>
<dbReference type="Gene3D" id="3.10.20.90">
    <property type="entry name" value="Phosphatidylinositol 3-kinase Catalytic Subunit, Chain A, domain 1"/>
    <property type="match status" value="1"/>
</dbReference>
<feature type="domain" description="Ubiquitin-like" evidence="2">
    <location>
        <begin position="31"/>
        <end position="101"/>
    </location>
</feature>
<sequence>MEWEMRPGGMFVQRRAAAEDSGAIFKNINVMMMTITVTHSSSHHDLSLPINSTFWDVKKLLANKTGLLPEEQQLFFRGEEKYNEENLYAEGVMDKSKLLLLDNTASEEWKLEEIRKHNDMLKAFEAIAEVRADVDELGERVFVLKVAADAGTRVSDKEFSTCTELLMRQLLKLDGIQAEGEAKLQRKAEVRRVQKLVDTLDALKERNSNPNPLPTTVKTVSVGTQWEHFDSGMGSLNAPTMSSSANFTQDWERYD</sequence>
<dbReference type="GO" id="GO:0050821">
    <property type="term" value="P:protein stabilization"/>
    <property type="evidence" value="ECO:0007669"/>
    <property type="project" value="TreeGrafter"/>
</dbReference>
<feature type="domain" description="BAG" evidence="3">
    <location>
        <begin position="126"/>
        <end position="204"/>
    </location>
</feature>
<accession>A0A4D6NF31</accession>
<evidence type="ECO:0008006" key="6">
    <source>
        <dbReference type="Google" id="ProtNLM"/>
    </source>
</evidence>
<dbReference type="InterPro" id="IPR039773">
    <property type="entry name" value="BAG_chaperone_regulator"/>
</dbReference>
<dbReference type="PROSITE" id="PS50053">
    <property type="entry name" value="UBIQUITIN_2"/>
    <property type="match status" value="1"/>
</dbReference>